<dbReference type="AlphaFoldDB" id="A0A1B2LQP2"/>
<name>A0A1B2LQP2_AERSA</name>
<sequence length="172" mass="19427">MKHDAISYLENGEEFTVTCDELLKYHGPGYPGGVVHGLKVMQRAWPLLDEGRLPERREVRCVTAFGGPGGRDAIEFVTRGLTEGRYIVDKALGEGVEESPGGRYYFRFEYRGKAVEITIRPGHVRPEFIQLARKQDRTPEEEAALVKMKLEMSGRLIRMPSEELYDAKVIAA</sequence>
<evidence type="ECO:0000313" key="1">
    <source>
        <dbReference type="EMBL" id="AOA33901.1"/>
    </source>
</evidence>
<organism evidence="1">
    <name type="scientific">Aeromonas salmonicida</name>
    <dbReference type="NCBI Taxonomy" id="645"/>
    <lineage>
        <taxon>Bacteria</taxon>
        <taxon>Pseudomonadati</taxon>
        <taxon>Pseudomonadota</taxon>
        <taxon>Gammaproteobacteria</taxon>
        <taxon>Aeromonadales</taxon>
        <taxon>Aeromonadaceae</taxon>
        <taxon>Aeromonas</taxon>
    </lineage>
</organism>
<evidence type="ECO:0008006" key="2">
    <source>
        <dbReference type="Google" id="ProtNLM"/>
    </source>
</evidence>
<proteinExistence type="predicted"/>
<dbReference type="EMBL" id="KX231277">
    <property type="protein sequence ID" value="AOA33901.1"/>
    <property type="molecule type" value="Genomic_DNA"/>
</dbReference>
<dbReference type="RefSeq" id="WP_017679334.1">
    <property type="nucleotide sequence ID" value="NZ_CP110648.1"/>
</dbReference>
<protein>
    <recommendedName>
        <fullName evidence="2">Formylmethanofuran dehydrogenase subunit E domain-containing protein</fullName>
    </recommendedName>
</protein>
<reference evidence="1" key="1">
    <citation type="journal article" date="2016" name="FEMS Microbiol. Lett.">
        <title>Aeromonas salmonicida subsp. salmonicida strains isolated from Chinese freshwater fish contain a novel genomic island and possible regional-specific mobile genetic elements profiles.</title>
        <authorList>
            <person name="Long M."/>
            <person name="Nielsen T.K."/>
            <person name="Leisner J.J."/>
            <person name="Hansen L.H."/>
            <person name="Shen Z.X."/>
            <person name="Zhang Q.Q."/>
            <person name="Li A."/>
        </authorList>
    </citation>
    <scope>NUCLEOTIDE SEQUENCE</scope>
    <source>
        <strain evidence="1">BG</strain>
    </source>
</reference>
<dbReference type="GeneID" id="75215749"/>
<accession>A0A1B2LQP2</accession>